<keyword evidence="12" id="KW-1185">Reference proteome</keyword>
<dbReference type="PANTHER" id="PTHR33540">
    <property type="entry name" value="TRNA THREONYLCARBAMOYLADENOSINE BIOSYNTHESIS PROTEIN TSAE"/>
    <property type="match status" value="1"/>
</dbReference>
<evidence type="ECO:0000256" key="9">
    <source>
        <dbReference type="ARBA" id="ARBA00022842"/>
    </source>
</evidence>
<dbReference type="STRING" id="1678841.TBC1_111253"/>
<dbReference type="GO" id="GO:0002949">
    <property type="term" value="P:tRNA threonylcarbamoyladenosine modification"/>
    <property type="evidence" value="ECO:0007669"/>
    <property type="project" value="InterPro"/>
</dbReference>
<gene>
    <name evidence="11" type="ORF">TBC1_111253</name>
</gene>
<dbReference type="OrthoDB" id="9815896at2"/>
<evidence type="ECO:0000313" key="11">
    <source>
        <dbReference type="EMBL" id="GAP43111.1"/>
    </source>
</evidence>
<evidence type="ECO:0000313" key="12">
    <source>
        <dbReference type="Proteomes" id="UP000053091"/>
    </source>
</evidence>
<evidence type="ECO:0000256" key="2">
    <source>
        <dbReference type="ARBA" id="ARBA00007599"/>
    </source>
</evidence>
<keyword evidence="6" id="KW-0479">Metal-binding</keyword>
<dbReference type="Proteomes" id="UP000053091">
    <property type="component" value="Unassembled WGS sequence"/>
</dbReference>
<evidence type="ECO:0000256" key="7">
    <source>
        <dbReference type="ARBA" id="ARBA00022741"/>
    </source>
</evidence>
<evidence type="ECO:0000256" key="4">
    <source>
        <dbReference type="ARBA" id="ARBA00022490"/>
    </source>
</evidence>
<dbReference type="AlphaFoldDB" id="A0A0S7BXD6"/>
<accession>A0A0S7BXD6</accession>
<evidence type="ECO:0000256" key="3">
    <source>
        <dbReference type="ARBA" id="ARBA00019010"/>
    </source>
</evidence>
<protein>
    <recommendedName>
        <fullName evidence="3">tRNA threonylcarbamoyladenosine biosynthesis protein TsaE</fullName>
    </recommendedName>
    <alternativeName>
        <fullName evidence="10">t(6)A37 threonylcarbamoyladenosine biosynthesis protein TsaE</fullName>
    </alternativeName>
</protein>
<dbReference type="SUPFAM" id="SSF52540">
    <property type="entry name" value="P-loop containing nucleoside triphosphate hydrolases"/>
    <property type="match status" value="1"/>
</dbReference>
<dbReference type="InterPro" id="IPR003442">
    <property type="entry name" value="T6A_TsaE"/>
</dbReference>
<dbReference type="InterPro" id="IPR027417">
    <property type="entry name" value="P-loop_NTPase"/>
</dbReference>
<sequence>MIYSEKTPALQLRCGSVHELDQIAEQMLTIFPVEKVFAVTGPMGAGKTTFIQAVCRQLGVIDNVSSPTFSIVNEYRTGSGKPVFHFDLYRLRKPEELLDIGYEDYFFSGDYCFIEWPELAGMLIPAGAVKVEIAVDEGSEDRAFIFTS</sequence>
<evidence type="ECO:0000256" key="1">
    <source>
        <dbReference type="ARBA" id="ARBA00004496"/>
    </source>
</evidence>
<proteinExistence type="inferred from homology"/>
<dbReference type="Pfam" id="PF02367">
    <property type="entry name" value="TsaE"/>
    <property type="match status" value="1"/>
</dbReference>
<organism evidence="11">
    <name type="scientific">Lentimicrobium saccharophilum</name>
    <dbReference type="NCBI Taxonomy" id="1678841"/>
    <lineage>
        <taxon>Bacteria</taxon>
        <taxon>Pseudomonadati</taxon>
        <taxon>Bacteroidota</taxon>
        <taxon>Bacteroidia</taxon>
        <taxon>Bacteroidales</taxon>
        <taxon>Lentimicrobiaceae</taxon>
        <taxon>Lentimicrobium</taxon>
    </lineage>
</organism>
<dbReference type="EMBL" id="DF968182">
    <property type="protein sequence ID" value="GAP43111.1"/>
    <property type="molecule type" value="Genomic_DNA"/>
</dbReference>
<dbReference type="Gene3D" id="3.40.50.300">
    <property type="entry name" value="P-loop containing nucleotide triphosphate hydrolases"/>
    <property type="match status" value="1"/>
</dbReference>
<comment type="subcellular location">
    <subcellularLocation>
        <location evidence="1">Cytoplasm</location>
    </subcellularLocation>
</comment>
<keyword evidence="9" id="KW-0460">Magnesium</keyword>
<evidence type="ECO:0000256" key="5">
    <source>
        <dbReference type="ARBA" id="ARBA00022694"/>
    </source>
</evidence>
<dbReference type="PANTHER" id="PTHR33540:SF2">
    <property type="entry name" value="TRNA THREONYLCARBAMOYLADENOSINE BIOSYNTHESIS PROTEIN TSAE"/>
    <property type="match status" value="1"/>
</dbReference>
<keyword evidence="5" id="KW-0819">tRNA processing</keyword>
<comment type="similarity">
    <text evidence="2">Belongs to the TsaE family.</text>
</comment>
<name>A0A0S7BXD6_9BACT</name>
<dbReference type="PATRIC" id="fig|1678841.3.peg.1421"/>
<dbReference type="GO" id="GO:0046872">
    <property type="term" value="F:metal ion binding"/>
    <property type="evidence" value="ECO:0007669"/>
    <property type="project" value="UniProtKB-KW"/>
</dbReference>
<evidence type="ECO:0000256" key="8">
    <source>
        <dbReference type="ARBA" id="ARBA00022840"/>
    </source>
</evidence>
<reference evidence="11" key="1">
    <citation type="journal article" date="2015" name="Genome Announc.">
        <title>Draft Genome Sequence of Bacteroidales Strain TBC1, a Novel Isolate from a Methanogenic Wastewater Treatment System.</title>
        <authorList>
            <person name="Tourlousse D.M."/>
            <person name="Matsuura N."/>
            <person name="Sun L."/>
            <person name="Toyonaga M."/>
            <person name="Kuroda K."/>
            <person name="Ohashi A."/>
            <person name="Cruz R."/>
            <person name="Yamaguchi T."/>
            <person name="Sekiguchi Y."/>
        </authorList>
    </citation>
    <scope>NUCLEOTIDE SEQUENCE [LARGE SCALE GENOMIC DNA]</scope>
    <source>
        <strain evidence="11">TBC1</strain>
    </source>
</reference>
<evidence type="ECO:0000256" key="6">
    <source>
        <dbReference type="ARBA" id="ARBA00022723"/>
    </source>
</evidence>
<keyword evidence="7" id="KW-0547">Nucleotide-binding</keyword>
<dbReference type="RefSeq" id="WP_062042839.1">
    <property type="nucleotide sequence ID" value="NZ_DF968182.1"/>
</dbReference>
<evidence type="ECO:0000256" key="10">
    <source>
        <dbReference type="ARBA" id="ARBA00032441"/>
    </source>
</evidence>
<dbReference type="GO" id="GO:0005737">
    <property type="term" value="C:cytoplasm"/>
    <property type="evidence" value="ECO:0007669"/>
    <property type="project" value="UniProtKB-SubCell"/>
</dbReference>
<dbReference type="GO" id="GO:0005524">
    <property type="term" value="F:ATP binding"/>
    <property type="evidence" value="ECO:0007669"/>
    <property type="project" value="UniProtKB-KW"/>
</dbReference>
<keyword evidence="8" id="KW-0067">ATP-binding</keyword>
<keyword evidence="4" id="KW-0963">Cytoplasm</keyword>
<dbReference type="NCBIfam" id="TIGR00150">
    <property type="entry name" value="T6A_YjeE"/>
    <property type="match status" value="1"/>
</dbReference>